<sequence length="341" mass="36421">MASPVVDVVIAVVLTLWLTALVASAIVEWVGNLTRKRAKYLLRGLRNMLDAKGERSAATKPGPLAGAEVEKEMYDKALAPTDGTVGDGGLTALVFNHPVLRAMMQPRPTEAGERTRVPPYVPAEMFSRALLDTLVPRDGGPLTLERVRTAVAGLDPALPARQALLGLADQSAASLDDFRAGVEHWYDAQMDRVSGWYKRWAKRWLLVVAAVLCLAANIDAYAIAGTLYRDPALRAAVVGQVQQGSVCADVPVAERPSCVRDLVGAIDGTGRVIWWPEGCPATPSACVAQPGEEPGADDWLIKLLGLALTAAAAAVGAPFWFDLLNRLVNLRATGPRPEPKP</sequence>
<dbReference type="RefSeq" id="WP_184994908.1">
    <property type="nucleotide sequence ID" value="NZ_BOMK01000020.1"/>
</dbReference>
<evidence type="ECO:0000313" key="2">
    <source>
        <dbReference type="EMBL" id="MBB4763616.1"/>
    </source>
</evidence>
<reference evidence="2 3" key="1">
    <citation type="submission" date="2020-08" db="EMBL/GenBank/DDBJ databases">
        <title>Sequencing the genomes of 1000 actinobacteria strains.</title>
        <authorList>
            <person name="Klenk H.-P."/>
        </authorList>
    </citation>
    <scope>NUCLEOTIDE SEQUENCE [LARGE SCALE GENOMIC DNA]</scope>
    <source>
        <strain evidence="2 3">DSM 43149</strain>
    </source>
</reference>
<accession>A0A7W7HZL4</accession>
<feature type="transmembrane region" description="Helical" evidence="1">
    <location>
        <begin position="6"/>
        <end position="30"/>
    </location>
</feature>
<gene>
    <name evidence="2" type="ORF">BJ971_004172</name>
</gene>
<keyword evidence="1" id="KW-1133">Transmembrane helix</keyword>
<evidence type="ECO:0000313" key="3">
    <source>
        <dbReference type="Proteomes" id="UP000578112"/>
    </source>
</evidence>
<protein>
    <submittedName>
        <fullName evidence="2">Uncharacterized protein</fullName>
    </submittedName>
</protein>
<dbReference type="EMBL" id="JACHNH010000001">
    <property type="protein sequence ID" value="MBB4763616.1"/>
    <property type="molecule type" value="Genomic_DNA"/>
</dbReference>
<dbReference type="Proteomes" id="UP000578112">
    <property type="component" value="Unassembled WGS sequence"/>
</dbReference>
<evidence type="ECO:0000256" key="1">
    <source>
        <dbReference type="SAM" id="Phobius"/>
    </source>
</evidence>
<keyword evidence="1" id="KW-0472">Membrane</keyword>
<dbReference type="AlphaFoldDB" id="A0A7W7HZL4"/>
<keyword evidence="3" id="KW-1185">Reference proteome</keyword>
<keyword evidence="1" id="KW-0812">Transmembrane</keyword>
<proteinExistence type="predicted"/>
<organism evidence="2 3">
    <name type="scientific">Actinoplanes digitatis</name>
    <dbReference type="NCBI Taxonomy" id="1868"/>
    <lineage>
        <taxon>Bacteria</taxon>
        <taxon>Bacillati</taxon>
        <taxon>Actinomycetota</taxon>
        <taxon>Actinomycetes</taxon>
        <taxon>Micromonosporales</taxon>
        <taxon>Micromonosporaceae</taxon>
        <taxon>Actinoplanes</taxon>
    </lineage>
</organism>
<name>A0A7W7HZL4_9ACTN</name>
<comment type="caution">
    <text evidence="2">The sequence shown here is derived from an EMBL/GenBank/DDBJ whole genome shotgun (WGS) entry which is preliminary data.</text>
</comment>
<feature type="transmembrane region" description="Helical" evidence="1">
    <location>
        <begin position="299"/>
        <end position="321"/>
    </location>
</feature>
<feature type="transmembrane region" description="Helical" evidence="1">
    <location>
        <begin position="204"/>
        <end position="224"/>
    </location>
</feature>